<feature type="region of interest" description="Disordered" evidence="1">
    <location>
        <begin position="37"/>
        <end position="69"/>
    </location>
</feature>
<gene>
    <name evidence="2" type="ORF">Micbo1qcDRAFT_236313</name>
</gene>
<dbReference type="EMBL" id="KQ964261">
    <property type="protein sequence ID" value="KXJ87789.1"/>
    <property type="molecule type" value="Genomic_DNA"/>
</dbReference>
<feature type="region of interest" description="Disordered" evidence="1">
    <location>
        <begin position="289"/>
        <end position="313"/>
    </location>
</feature>
<keyword evidence="3" id="KW-1185">Reference proteome</keyword>
<dbReference type="AlphaFoldDB" id="A0A136ISK5"/>
<evidence type="ECO:0000313" key="2">
    <source>
        <dbReference type="EMBL" id="KXJ87789.1"/>
    </source>
</evidence>
<proteinExistence type="predicted"/>
<evidence type="ECO:0000313" key="3">
    <source>
        <dbReference type="Proteomes" id="UP000070501"/>
    </source>
</evidence>
<protein>
    <recommendedName>
        <fullName evidence="4">C2H2-type domain-containing protein</fullName>
    </recommendedName>
</protein>
<name>A0A136ISK5_9PEZI</name>
<dbReference type="PANTHER" id="PTHR35391">
    <property type="entry name" value="C2H2-TYPE DOMAIN-CONTAINING PROTEIN-RELATED"/>
    <property type="match status" value="1"/>
</dbReference>
<organism evidence="2 3">
    <name type="scientific">Microdochium bolleyi</name>
    <dbReference type="NCBI Taxonomy" id="196109"/>
    <lineage>
        <taxon>Eukaryota</taxon>
        <taxon>Fungi</taxon>
        <taxon>Dikarya</taxon>
        <taxon>Ascomycota</taxon>
        <taxon>Pezizomycotina</taxon>
        <taxon>Sordariomycetes</taxon>
        <taxon>Xylariomycetidae</taxon>
        <taxon>Xylariales</taxon>
        <taxon>Microdochiaceae</taxon>
        <taxon>Microdochium</taxon>
    </lineage>
</organism>
<reference evidence="3" key="1">
    <citation type="submission" date="2016-02" db="EMBL/GenBank/DDBJ databases">
        <title>Draft genome sequence of Microdochium bolleyi, a fungal endophyte of beachgrass.</title>
        <authorList>
            <consortium name="DOE Joint Genome Institute"/>
            <person name="David A.S."/>
            <person name="May G."/>
            <person name="Haridas S."/>
            <person name="Lim J."/>
            <person name="Wang M."/>
            <person name="Labutti K."/>
            <person name="Lipzen A."/>
            <person name="Barry K."/>
            <person name="Grigoriev I.V."/>
        </authorList>
    </citation>
    <scope>NUCLEOTIDE SEQUENCE [LARGE SCALE GENOMIC DNA]</scope>
    <source>
        <strain evidence="3">J235TASD1</strain>
    </source>
</reference>
<dbReference type="Proteomes" id="UP000070501">
    <property type="component" value="Unassembled WGS sequence"/>
</dbReference>
<evidence type="ECO:0000256" key="1">
    <source>
        <dbReference type="SAM" id="MobiDB-lite"/>
    </source>
</evidence>
<evidence type="ECO:0008006" key="4">
    <source>
        <dbReference type="Google" id="ProtNLM"/>
    </source>
</evidence>
<accession>A0A136ISK5</accession>
<dbReference type="OrthoDB" id="195446at2759"/>
<dbReference type="PANTHER" id="PTHR35391:SF5">
    <property type="entry name" value="DUF6590 DOMAIN-CONTAINING PROTEIN"/>
    <property type="match status" value="1"/>
</dbReference>
<dbReference type="STRING" id="196109.A0A136ISK5"/>
<dbReference type="InParanoid" id="A0A136ISK5"/>
<sequence length="568" mass="63692">MYPNAPKSLRLQLSDSILDRHVRIKYRKFRHQRLETDSRQATVFPQEERVRRPATEDNEPRAVTENRQPAAQPVDADFDFATTVDRSQFHKNLKPRPPVLQPTIPGVSATTVVLNDSSAYEPPTPIQDDFQNACCDWCFKPLNFNFFENEGKRWSRFGRSHYRRDLEPFVCLAEKCSQERPSFHSTKDWRAHMRSHTQTWTQTIHCAPRWGCPLSKDTPATAIDPEGLLHMGPVYFSTYDELRSHLGAMHKEAALGIDDELLEHPATTSQRALTECVLCGFVVDHGKETQASKASSHKRDSTMTKSPLPPAKKRNVQWANDSADITLPTRNVEPQLQATEIPIGARVSNEAPMVTLAIASTTTRAFIERGQSIDAGTSAIEDPPLDNLQTQEIMEEHILLHLNNIFQFGLRLMEGEKNVRGATEDGKSVEPDEPVSSAKTRLLSATSAGLPSLNYNSEPELEPPADIAHTATTDGVEISRDQLWHQHFLSVGYDQIPPLESLNSYLDDITGVIEHPGAVGDIPSPNFRMGLSLNEDWSFVPLRDPDASLSHSEIVNTGVNPLDYKHYS</sequence>
<feature type="compositionally biased region" description="Basic and acidic residues" evidence="1">
    <location>
        <begin position="46"/>
        <end position="64"/>
    </location>
</feature>